<dbReference type="Pfam" id="PF02889">
    <property type="entry name" value="Sec63"/>
    <property type="match status" value="1"/>
</dbReference>
<dbReference type="PANTHER" id="PTHR47835">
    <property type="entry name" value="HFM1, ATP DEPENDENT DNA HELICASE HOMOLOG"/>
    <property type="match status" value="1"/>
</dbReference>
<evidence type="ECO:0000256" key="6">
    <source>
        <dbReference type="ARBA" id="ARBA00023235"/>
    </source>
</evidence>
<proteinExistence type="inferred from homology"/>
<evidence type="ECO:0000256" key="9">
    <source>
        <dbReference type="ARBA" id="ARBA00034808"/>
    </source>
</evidence>
<dbReference type="GO" id="GO:0051321">
    <property type="term" value="P:meiotic cell cycle"/>
    <property type="evidence" value="ECO:0007669"/>
    <property type="project" value="UniProtKB-KW"/>
</dbReference>
<evidence type="ECO:0000313" key="13">
    <source>
        <dbReference type="EMBL" id="KAL0477357.1"/>
    </source>
</evidence>
<dbReference type="SUPFAM" id="SSF158702">
    <property type="entry name" value="Sec63 N-terminal domain-like"/>
    <property type="match status" value="1"/>
</dbReference>
<dbReference type="InterPro" id="IPR014001">
    <property type="entry name" value="Helicase_ATP-bd"/>
</dbReference>
<evidence type="ECO:0000259" key="11">
    <source>
        <dbReference type="PROSITE" id="PS51192"/>
    </source>
</evidence>
<keyword evidence="6" id="KW-0413">Isomerase</keyword>
<evidence type="ECO:0000256" key="10">
    <source>
        <dbReference type="ARBA" id="ARBA00048988"/>
    </source>
</evidence>
<dbReference type="InterPro" id="IPR057842">
    <property type="entry name" value="WH_MER3"/>
</dbReference>
<dbReference type="PROSITE" id="PS51192">
    <property type="entry name" value="HELICASE_ATP_BIND_1"/>
    <property type="match status" value="1"/>
</dbReference>
<dbReference type="Pfam" id="PF00270">
    <property type="entry name" value="DEAD"/>
    <property type="match status" value="1"/>
</dbReference>
<keyword evidence="4 13" id="KW-0347">Helicase</keyword>
<dbReference type="SUPFAM" id="SSF52540">
    <property type="entry name" value="P-loop containing nucleoside triphosphate hydrolases"/>
    <property type="match status" value="1"/>
</dbReference>
<dbReference type="CDD" id="cd18795">
    <property type="entry name" value="SF2_C_Ski2"/>
    <property type="match status" value="1"/>
</dbReference>
<comment type="catalytic activity">
    <reaction evidence="8">
        <text>Couples ATP hydrolysis with the unwinding of duplex DNA by translocating in the 3'-5' direction.</text>
        <dbReference type="EC" id="5.6.2.4"/>
    </reaction>
</comment>
<dbReference type="Pfam" id="PF00271">
    <property type="entry name" value="Helicase_C"/>
    <property type="match status" value="1"/>
</dbReference>
<evidence type="ECO:0000259" key="12">
    <source>
        <dbReference type="PROSITE" id="PS51194"/>
    </source>
</evidence>
<evidence type="ECO:0000256" key="8">
    <source>
        <dbReference type="ARBA" id="ARBA00034617"/>
    </source>
</evidence>
<keyword evidence="2" id="KW-0547">Nucleotide-binding</keyword>
<protein>
    <recommendedName>
        <fullName evidence="9">DNA 3'-5' helicase</fullName>
        <ecNumber evidence="9">5.6.2.4</ecNumber>
    </recommendedName>
</protein>
<dbReference type="FunFam" id="1.10.10.10:FF:000012">
    <property type="entry name" value="U5 small nuclear ribonucleoprotein helicase"/>
    <property type="match status" value="1"/>
</dbReference>
<dbReference type="SMART" id="SM00487">
    <property type="entry name" value="DEXDc"/>
    <property type="match status" value="1"/>
</dbReference>
<dbReference type="InterPro" id="IPR027417">
    <property type="entry name" value="P-loop_NTPase"/>
</dbReference>
<dbReference type="InterPro" id="IPR001650">
    <property type="entry name" value="Helicase_C-like"/>
</dbReference>
<name>A0AAW2YJM8_9EUKA</name>
<dbReference type="SMART" id="SM00490">
    <property type="entry name" value="HELICc"/>
    <property type="match status" value="1"/>
</dbReference>
<reference evidence="13 14" key="1">
    <citation type="submission" date="2024-03" db="EMBL/GenBank/DDBJ databases">
        <title>The Acrasis kona genome and developmental transcriptomes reveal deep origins of eukaryotic multicellular pathways.</title>
        <authorList>
            <person name="Sheikh S."/>
            <person name="Fu C.-J."/>
            <person name="Brown M.W."/>
            <person name="Baldauf S.L."/>
        </authorList>
    </citation>
    <scope>NUCLEOTIDE SEQUENCE [LARGE SCALE GENOMIC DNA]</scope>
    <source>
        <strain evidence="13 14">ATCC MYA-3509</strain>
    </source>
</reference>
<dbReference type="GO" id="GO:0005524">
    <property type="term" value="F:ATP binding"/>
    <property type="evidence" value="ECO:0007669"/>
    <property type="project" value="UniProtKB-KW"/>
</dbReference>
<dbReference type="Gene3D" id="1.10.10.10">
    <property type="entry name" value="Winged helix-like DNA-binding domain superfamily/Winged helix DNA-binding domain"/>
    <property type="match status" value="1"/>
</dbReference>
<organism evidence="13 14">
    <name type="scientific">Acrasis kona</name>
    <dbReference type="NCBI Taxonomy" id="1008807"/>
    <lineage>
        <taxon>Eukaryota</taxon>
        <taxon>Discoba</taxon>
        <taxon>Heterolobosea</taxon>
        <taxon>Tetramitia</taxon>
        <taxon>Eutetramitia</taxon>
        <taxon>Acrasidae</taxon>
        <taxon>Acrasis</taxon>
    </lineage>
</organism>
<keyword evidence="14" id="KW-1185">Reference proteome</keyword>
<keyword evidence="5" id="KW-0067">ATP-binding</keyword>
<dbReference type="Gene3D" id="3.40.50.300">
    <property type="entry name" value="P-loop containing nucleotide triphosphate hydrolases"/>
    <property type="match status" value="2"/>
</dbReference>
<evidence type="ECO:0000256" key="4">
    <source>
        <dbReference type="ARBA" id="ARBA00022806"/>
    </source>
</evidence>
<evidence type="ECO:0000256" key="7">
    <source>
        <dbReference type="ARBA" id="ARBA00023254"/>
    </source>
</evidence>
<evidence type="ECO:0000256" key="2">
    <source>
        <dbReference type="ARBA" id="ARBA00022741"/>
    </source>
</evidence>
<dbReference type="InterPro" id="IPR004179">
    <property type="entry name" value="Sec63-dom"/>
</dbReference>
<dbReference type="GO" id="GO:0003676">
    <property type="term" value="F:nucleic acid binding"/>
    <property type="evidence" value="ECO:0007669"/>
    <property type="project" value="InterPro"/>
</dbReference>
<dbReference type="EC" id="5.6.2.4" evidence="9"/>
<dbReference type="Proteomes" id="UP001431209">
    <property type="component" value="Unassembled WGS sequence"/>
</dbReference>
<dbReference type="InterPro" id="IPR011545">
    <property type="entry name" value="DEAD/DEAH_box_helicase_dom"/>
</dbReference>
<dbReference type="Gene3D" id="1.10.3380.10">
    <property type="entry name" value="Sec63 N-terminal domain-like domain"/>
    <property type="match status" value="1"/>
</dbReference>
<comment type="caution">
    <text evidence="13">The sequence shown here is derived from an EMBL/GenBank/DDBJ whole genome shotgun (WGS) entry which is preliminary data.</text>
</comment>
<dbReference type="InterPro" id="IPR036388">
    <property type="entry name" value="WH-like_DNA-bd_sf"/>
</dbReference>
<comment type="catalytic activity">
    <reaction evidence="10">
        <text>ATP + H2O = ADP + phosphate + H(+)</text>
        <dbReference type="Rhea" id="RHEA:13065"/>
        <dbReference type="ChEBI" id="CHEBI:15377"/>
        <dbReference type="ChEBI" id="CHEBI:15378"/>
        <dbReference type="ChEBI" id="CHEBI:30616"/>
        <dbReference type="ChEBI" id="CHEBI:43474"/>
        <dbReference type="ChEBI" id="CHEBI:456216"/>
        <dbReference type="EC" id="5.6.2.4"/>
    </reaction>
</comment>
<dbReference type="PANTHER" id="PTHR47835:SF3">
    <property type="entry name" value="HELICASE FOR MEIOSIS 1"/>
    <property type="match status" value="1"/>
</dbReference>
<evidence type="ECO:0000313" key="14">
    <source>
        <dbReference type="Proteomes" id="UP001431209"/>
    </source>
</evidence>
<dbReference type="InterPro" id="IPR052247">
    <property type="entry name" value="Meiotic_Crossover_Helicase"/>
</dbReference>
<comment type="similarity">
    <text evidence="1">Belongs to the helicase family. SKI2 subfamily.</text>
</comment>
<gene>
    <name evidence="13" type="ORF">AKO1_005755</name>
</gene>
<evidence type="ECO:0000256" key="5">
    <source>
        <dbReference type="ARBA" id="ARBA00022840"/>
    </source>
</evidence>
<keyword evidence="7" id="KW-0469">Meiosis</keyword>
<dbReference type="GO" id="GO:0043138">
    <property type="term" value="F:3'-5' DNA helicase activity"/>
    <property type="evidence" value="ECO:0007669"/>
    <property type="project" value="UniProtKB-EC"/>
</dbReference>
<evidence type="ECO:0000256" key="1">
    <source>
        <dbReference type="ARBA" id="ARBA00010140"/>
    </source>
</evidence>
<evidence type="ECO:0000256" key="3">
    <source>
        <dbReference type="ARBA" id="ARBA00022801"/>
    </source>
</evidence>
<dbReference type="EMBL" id="JAOPGA020000167">
    <property type="protein sequence ID" value="KAL0477357.1"/>
    <property type="molecule type" value="Genomic_DNA"/>
</dbReference>
<keyword evidence="3" id="KW-0378">Hydrolase</keyword>
<dbReference type="SMART" id="SM00973">
    <property type="entry name" value="Sec63"/>
    <property type="match status" value="1"/>
</dbReference>
<accession>A0AAW2YJM8</accession>
<feature type="domain" description="Helicase ATP-binding" evidence="11">
    <location>
        <begin position="6"/>
        <end position="195"/>
    </location>
</feature>
<dbReference type="AlphaFoldDB" id="A0AAW2YJM8"/>
<sequence length="959" mass="108975">MFEVPTTYTSLQVNTVISSPTGSGKTVLFELAIIRLFSTKKDQEQPKVVYMAPIKALCQEKTEDWTKKFGKVNLTCKELTGDTESIENIEQSFKNIDIILTTPEKWDSTSRRWKDRGMMGFMSQVSLILIDEVHLLNEERGAVLEAVVSRMKTLKKSEEMADRPSSNLRFIALSATIPNIEDIGQWINAPNDAVLVFGDEYRPCKLDVHVVGVRNNSSNPYLFERSLTYKLLSVIQEHSSNKPTIIFCSTRKSASESASILSKEVSLLRPNPFITDPSQRKRLLEASSQASDKVLSECIINAVAYHCAGLSAQDRKLVESLFLCSDVLVVCTTSTLAQGVNLPARLCIIKGTQQYKTGSGYEDYNELMMVQMMGRAGRPQFDDKGVAVILTDQKCIPKWQDINNKNKPVESHLQHLIIEHLNAEIVLETVQNVRVAIEWLKSTFLYIRMMKNPMHYNLPQSITREKLEQHLKQMCTQHLEQLSSEELINMDGNGNLHSTELGRSMARFYIKFETMQTFNQANNNASSSQSDILTVLCKAKEFQEHSIRLGQKKILNALNKKNVMQFPIKGRIKDVEDKVNVLIQAAMVDAKIEDWTLMQQTNQIFAVAPRIARCLIDYVKEKKRFHQLSNSLLLSKCIHQKMWHANSNATRQVDGIGAVFSNTLQKAGITNLQTLEKIDSFKIESILGRNPPFGRNVLEKISKIPKYDLSFKCENVEDSSLVSITVIANRRETAKYGFDNIFQTLITGNRSNDLIDYKRFCGAKYQQFKTTFQVDARQSCNCELKAKLISDQYIGFDVDLDVTIQKINRDLLDTDQVITHTPKNKIKPPSVIDNSLALMKNRTASSTLKMLPKVPPLIRREVVRPKDENVPIEECNTKQQAVEPPIMFNSSQYNVVVNHHTRNNLVEMVRQYVESGGRVEKFQSNVPVCDLTNLDDDDCVLIDDDFEDFNLDIVFDDVF</sequence>
<dbReference type="SUPFAM" id="SSF46785">
    <property type="entry name" value="Winged helix' DNA-binding domain"/>
    <property type="match status" value="1"/>
</dbReference>
<feature type="domain" description="Helicase C-terminal" evidence="12">
    <location>
        <begin position="227"/>
        <end position="441"/>
    </location>
</feature>
<dbReference type="PROSITE" id="PS51194">
    <property type="entry name" value="HELICASE_CTER"/>
    <property type="match status" value="1"/>
</dbReference>
<dbReference type="Pfam" id="PF23445">
    <property type="entry name" value="WHD_SNRNP200"/>
    <property type="match status" value="1"/>
</dbReference>
<dbReference type="InterPro" id="IPR036390">
    <property type="entry name" value="WH_DNA-bd_sf"/>
</dbReference>
<dbReference type="GO" id="GO:0016787">
    <property type="term" value="F:hydrolase activity"/>
    <property type="evidence" value="ECO:0007669"/>
    <property type="project" value="UniProtKB-KW"/>
</dbReference>